<dbReference type="Proteomes" id="UP000030764">
    <property type="component" value="Unassembled WGS sequence"/>
</dbReference>
<dbReference type="EMBL" id="KL363375">
    <property type="protein sequence ID" value="KFD46369.1"/>
    <property type="molecule type" value="Genomic_DNA"/>
</dbReference>
<protein>
    <submittedName>
        <fullName evidence="1">Uncharacterized protein</fullName>
    </submittedName>
</protein>
<reference evidence="1 2" key="1">
    <citation type="journal article" date="2014" name="Nat. Genet.">
        <title>Genome and transcriptome of the porcine whipworm Trichuris suis.</title>
        <authorList>
            <person name="Jex A.R."/>
            <person name="Nejsum P."/>
            <person name="Schwarz E.M."/>
            <person name="Hu L."/>
            <person name="Young N.D."/>
            <person name="Hall R.S."/>
            <person name="Korhonen P.K."/>
            <person name="Liao S."/>
            <person name="Thamsborg S."/>
            <person name="Xia J."/>
            <person name="Xu P."/>
            <person name="Wang S."/>
            <person name="Scheerlinck J.P."/>
            <person name="Hofmann A."/>
            <person name="Sternberg P.W."/>
            <person name="Wang J."/>
            <person name="Gasser R.B."/>
        </authorList>
    </citation>
    <scope>NUCLEOTIDE SEQUENCE [LARGE SCALE GENOMIC DNA]</scope>
    <source>
        <strain evidence="1">DCEP-RM93M</strain>
    </source>
</reference>
<evidence type="ECO:0000313" key="1">
    <source>
        <dbReference type="EMBL" id="KFD46369.1"/>
    </source>
</evidence>
<name>A0A085LN23_9BILA</name>
<evidence type="ECO:0000313" key="2">
    <source>
        <dbReference type="Proteomes" id="UP000030764"/>
    </source>
</evidence>
<sequence>MQLGSRRPNGSPQWECTNKACGARISARTGTWFEGCRNRLSLRKAIGQILAWSDKMSSMRFCKKHLGTPVTIYSRKCDPTRRRVDSISRFHPPKTETVSLTLGFQLTNCAQPPPSIPTVSYTHRHCRVVPLSTGIKAKFNLSSAGVQNKARGQPVHFKNACLHARLQWRDNNTGLHACLCGPTARTDKRNDPDNGITPNTGKLKGERRNKILFFRWRRSIVHAVNRLRPIVRDRSEGICTAPQLSPPHKLAQVRHERGLAGTVANLMAVLRLVAEGLNHLRVSFRLFIDEVGFEQ</sequence>
<accession>A0A085LN23</accession>
<keyword evidence="2" id="KW-1185">Reference proteome</keyword>
<organism evidence="1 2">
    <name type="scientific">Trichuris suis</name>
    <name type="common">pig whipworm</name>
    <dbReference type="NCBI Taxonomy" id="68888"/>
    <lineage>
        <taxon>Eukaryota</taxon>
        <taxon>Metazoa</taxon>
        <taxon>Ecdysozoa</taxon>
        <taxon>Nematoda</taxon>
        <taxon>Enoplea</taxon>
        <taxon>Dorylaimia</taxon>
        <taxon>Trichinellida</taxon>
        <taxon>Trichuridae</taxon>
        <taxon>Trichuris</taxon>
    </lineage>
</organism>
<proteinExistence type="predicted"/>
<dbReference type="AlphaFoldDB" id="A0A085LN23"/>
<gene>
    <name evidence="1" type="ORF">M513_12740</name>
</gene>